<feature type="non-terminal residue" evidence="2">
    <location>
        <position position="186"/>
    </location>
</feature>
<evidence type="ECO:0000313" key="2">
    <source>
        <dbReference type="EMBL" id="RIW26285.1"/>
    </source>
</evidence>
<gene>
    <name evidence="2" type="ORF">D3H55_23730</name>
</gene>
<dbReference type="PANTHER" id="PTHR30461:SF23">
    <property type="entry name" value="DNA RECOMBINASE-RELATED"/>
    <property type="match status" value="1"/>
</dbReference>
<dbReference type="Gene3D" id="3.40.50.1390">
    <property type="entry name" value="Resolvase, N-terminal catalytic domain"/>
    <property type="match status" value="1"/>
</dbReference>
<dbReference type="GO" id="GO:0003677">
    <property type="term" value="F:DNA binding"/>
    <property type="evidence" value="ECO:0007669"/>
    <property type="project" value="InterPro"/>
</dbReference>
<organism evidence="2 3">
    <name type="scientific">Bacillus salacetis</name>
    <dbReference type="NCBI Taxonomy" id="2315464"/>
    <lineage>
        <taxon>Bacteria</taxon>
        <taxon>Bacillati</taxon>
        <taxon>Bacillota</taxon>
        <taxon>Bacilli</taxon>
        <taxon>Bacillales</taxon>
        <taxon>Bacillaceae</taxon>
        <taxon>Bacillus</taxon>
    </lineage>
</organism>
<dbReference type="Proteomes" id="UP000265801">
    <property type="component" value="Unassembled WGS sequence"/>
</dbReference>
<proteinExistence type="predicted"/>
<dbReference type="CDD" id="cd00338">
    <property type="entry name" value="Ser_Recombinase"/>
    <property type="match status" value="1"/>
</dbReference>
<dbReference type="GO" id="GO:0000150">
    <property type="term" value="F:DNA strand exchange activity"/>
    <property type="evidence" value="ECO:0007669"/>
    <property type="project" value="InterPro"/>
</dbReference>
<dbReference type="Pfam" id="PF07508">
    <property type="entry name" value="Recombinase"/>
    <property type="match status" value="1"/>
</dbReference>
<dbReference type="AlphaFoldDB" id="A0A3A1QKM1"/>
<dbReference type="EMBL" id="QXIR01000090">
    <property type="protein sequence ID" value="RIW26285.1"/>
    <property type="molecule type" value="Genomic_DNA"/>
</dbReference>
<dbReference type="InterPro" id="IPR038109">
    <property type="entry name" value="DNA_bind_recomb_sf"/>
</dbReference>
<dbReference type="InterPro" id="IPR011109">
    <property type="entry name" value="DNA_bind_recombinase_dom"/>
</dbReference>
<dbReference type="SUPFAM" id="SSF53041">
    <property type="entry name" value="Resolvase-like"/>
    <property type="match status" value="1"/>
</dbReference>
<dbReference type="Gene3D" id="3.90.1750.20">
    <property type="entry name" value="Putative Large Serine Recombinase, Chain B, Domain 2"/>
    <property type="match status" value="1"/>
</dbReference>
<keyword evidence="3" id="KW-1185">Reference proteome</keyword>
<dbReference type="PROSITE" id="PS51737">
    <property type="entry name" value="RECOMBINASE_DNA_BIND"/>
    <property type="match status" value="1"/>
</dbReference>
<dbReference type="InterPro" id="IPR006119">
    <property type="entry name" value="Resolv_N"/>
</dbReference>
<evidence type="ECO:0000313" key="3">
    <source>
        <dbReference type="Proteomes" id="UP000265801"/>
    </source>
</evidence>
<dbReference type="RefSeq" id="WP_240628770.1">
    <property type="nucleotide sequence ID" value="NZ_QXIR01000090.1"/>
</dbReference>
<sequence length="186" mass="21360">MDECTRGNIDLILCKSISRFSRNTLETLKAVRLLKSLPRPVHIYFEKENIHTEDADSELLITIFGSIAQEESLNIGNSIAWGKRSMAKRGIIKVGNANYGYRIGEKHQWIIHEEEAKVVRRIYAELQAGKNYTQIITRLTKDRIPSPKGKDVWSLSTVKGILQNVVYKGDYLYQKYITVDTLEEKT</sequence>
<dbReference type="InterPro" id="IPR036162">
    <property type="entry name" value="Resolvase-like_N_sf"/>
</dbReference>
<evidence type="ECO:0000259" key="1">
    <source>
        <dbReference type="PROSITE" id="PS51737"/>
    </source>
</evidence>
<dbReference type="InterPro" id="IPR050639">
    <property type="entry name" value="SSR_resolvase"/>
</dbReference>
<feature type="domain" description="Recombinase" evidence="1">
    <location>
        <begin position="98"/>
        <end position="186"/>
    </location>
</feature>
<comment type="caution">
    <text evidence="2">The sequence shown here is derived from an EMBL/GenBank/DDBJ whole genome shotgun (WGS) entry which is preliminary data.</text>
</comment>
<dbReference type="PANTHER" id="PTHR30461">
    <property type="entry name" value="DNA-INVERTASE FROM LAMBDOID PROPHAGE"/>
    <property type="match status" value="1"/>
</dbReference>
<protein>
    <submittedName>
        <fullName evidence="2">Recombinase family protein</fullName>
    </submittedName>
</protein>
<accession>A0A3A1QKM1</accession>
<reference evidence="2 3" key="1">
    <citation type="submission" date="2018-09" db="EMBL/GenBank/DDBJ databases">
        <title>Bacillus saliacetes sp. nov., isolated from Thai shrimp paste (Ka-pi).</title>
        <authorList>
            <person name="Daroonpunt R."/>
            <person name="Tanasupawat S."/>
            <person name="Yiamsombut S."/>
        </authorList>
    </citation>
    <scope>NUCLEOTIDE SEQUENCE [LARGE SCALE GENOMIC DNA]</scope>
    <source>
        <strain evidence="2 3">SKP7-4</strain>
    </source>
</reference>
<dbReference type="Pfam" id="PF00239">
    <property type="entry name" value="Resolvase"/>
    <property type="match status" value="1"/>
</dbReference>
<name>A0A3A1QKM1_9BACI</name>